<name>A0ABS0DXV0_9GAMM</name>
<proteinExistence type="inferred from homology"/>
<accession>A0ABS0DXV0</accession>
<keyword evidence="6" id="KW-0460">Magnesium</keyword>
<evidence type="ECO:0000256" key="5">
    <source>
        <dbReference type="ARBA" id="ARBA00022801"/>
    </source>
</evidence>
<dbReference type="Proteomes" id="UP000600307">
    <property type="component" value="Unassembled WGS sequence"/>
</dbReference>
<comment type="caution">
    <text evidence="8">The sequence shown here is derived from an EMBL/GenBank/DDBJ whole genome shotgun (WGS) entry which is preliminary data.</text>
</comment>
<dbReference type="RefSeq" id="WP_195817772.1">
    <property type="nucleotide sequence ID" value="NZ_JADOBH010000004.1"/>
</dbReference>
<keyword evidence="9" id="KW-1185">Reference proteome</keyword>
<dbReference type="InterPro" id="IPR036702">
    <property type="entry name" value="ComB-like_sf"/>
</dbReference>
<dbReference type="Gene3D" id="3.90.1560.10">
    <property type="entry name" value="ComB-like"/>
    <property type="match status" value="1"/>
</dbReference>
<gene>
    <name evidence="8" type="ORF">IV431_18395</name>
</gene>
<dbReference type="EC" id="3.1.3.71" evidence="3"/>
<evidence type="ECO:0000256" key="4">
    <source>
        <dbReference type="ARBA" id="ARBA00021948"/>
    </source>
</evidence>
<sequence length="242" mass="26091">MTHFSQTDFDVRLEWGAKAVEHLAADADCIVIIDVMSFSTCVSIATDSGATVYPYPWKDASAQQYAVARDAQCAQFDRRFQGPGFTLSPCSLQEISAGTRLVLPSPNGSALTFAARTHDAAIFTACFRNLTATARACEKYQRILLIPAGEKWPDNSLRPAIEDLAAAGGLVARLPHRVISPEARAARAVYDNLPLAELEQCGSARELLRRGFAADVGLCLQEDVSDFACPLQGEFFTAVSGA</sequence>
<evidence type="ECO:0000256" key="7">
    <source>
        <dbReference type="ARBA" id="ARBA00033711"/>
    </source>
</evidence>
<keyword evidence="5" id="KW-0378">Hydrolase</keyword>
<evidence type="ECO:0000313" key="9">
    <source>
        <dbReference type="Proteomes" id="UP000600307"/>
    </source>
</evidence>
<evidence type="ECO:0000256" key="3">
    <source>
        <dbReference type="ARBA" id="ARBA00012953"/>
    </source>
</evidence>
<dbReference type="Pfam" id="PF04029">
    <property type="entry name" value="2-ph_phosp"/>
    <property type="match status" value="1"/>
</dbReference>
<comment type="catalytic activity">
    <reaction evidence="7">
        <text>(2R)-O-phospho-3-sulfolactate + H2O = (2R)-3-sulfolactate + phosphate</text>
        <dbReference type="Rhea" id="RHEA:23416"/>
        <dbReference type="ChEBI" id="CHEBI:15377"/>
        <dbReference type="ChEBI" id="CHEBI:15597"/>
        <dbReference type="ChEBI" id="CHEBI:43474"/>
        <dbReference type="ChEBI" id="CHEBI:58738"/>
        <dbReference type="EC" id="3.1.3.71"/>
    </reaction>
</comment>
<evidence type="ECO:0000256" key="6">
    <source>
        <dbReference type="ARBA" id="ARBA00022842"/>
    </source>
</evidence>
<dbReference type="PANTHER" id="PTHR37311:SF1">
    <property type="entry name" value="2-PHOSPHOSULFOLACTATE PHOSPHATASE-RELATED"/>
    <property type="match status" value="1"/>
</dbReference>
<dbReference type="SUPFAM" id="SSF142823">
    <property type="entry name" value="ComB-like"/>
    <property type="match status" value="1"/>
</dbReference>
<comment type="cofactor">
    <cofactor evidence="1">
        <name>Mg(2+)</name>
        <dbReference type="ChEBI" id="CHEBI:18420"/>
    </cofactor>
</comment>
<dbReference type="PANTHER" id="PTHR37311">
    <property type="entry name" value="2-PHOSPHOSULFOLACTATE PHOSPHATASE-RELATED"/>
    <property type="match status" value="1"/>
</dbReference>
<evidence type="ECO:0000256" key="2">
    <source>
        <dbReference type="ARBA" id="ARBA00009997"/>
    </source>
</evidence>
<reference evidence="8 9" key="1">
    <citation type="submission" date="2020-11" db="EMBL/GenBank/DDBJ databases">
        <title>Taxonomic investigation of Rahnella spp.</title>
        <authorList>
            <person name="Lee S.D."/>
        </authorList>
    </citation>
    <scope>NUCLEOTIDE SEQUENCE [LARGE SCALE GENOMIC DNA]</scope>
    <source>
        <strain evidence="8 9">SAP-10</strain>
    </source>
</reference>
<protein>
    <recommendedName>
        <fullName evidence="4">Probable 2-phosphosulfolactate phosphatase</fullName>
        <ecNumber evidence="3">3.1.3.71</ecNumber>
    </recommendedName>
</protein>
<dbReference type="InterPro" id="IPR005238">
    <property type="entry name" value="ComB-like"/>
</dbReference>
<dbReference type="EMBL" id="JADOBH010000004">
    <property type="protein sequence ID" value="MBF7957534.1"/>
    <property type="molecule type" value="Genomic_DNA"/>
</dbReference>
<comment type="similarity">
    <text evidence="2">Belongs to the ComB family.</text>
</comment>
<organism evidence="8 9">
    <name type="scientific">Rahnella victoriana</name>
    <dbReference type="NCBI Taxonomy" id="1510570"/>
    <lineage>
        <taxon>Bacteria</taxon>
        <taxon>Pseudomonadati</taxon>
        <taxon>Pseudomonadota</taxon>
        <taxon>Gammaproteobacteria</taxon>
        <taxon>Enterobacterales</taxon>
        <taxon>Yersiniaceae</taxon>
        <taxon>Rahnella</taxon>
    </lineage>
</organism>
<evidence type="ECO:0000256" key="1">
    <source>
        <dbReference type="ARBA" id="ARBA00001946"/>
    </source>
</evidence>
<evidence type="ECO:0000313" key="8">
    <source>
        <dbReference type="EMBL" id="MBF7957534.1"/>
    </source>
</evidence>